<dbReference type="InterPro" id="IPR058543">
    <property type="entry name" value="Beta-prop_RSE1/DDB1/CPSF1_2nd"/>
</dbReference>
<evidence type="ECO:0000256" key="1">
    <source>
        <dbReference type="ARBA" id="ARBA00004123"/>
    </source>
</evidence>
<sequence>MYAIYKQTHPPTGIEHCVYCQFFSPAENNLVVAGTSQLRIYKFYTQDEHNSTGPASSDKTGDGTAKRRKLELVSQYSLFGNIECLKAVRLAGNSRDSLLLSFKDAKFAVVDYDPGTHDLKTRSLHYFEDDKITKSCNQEYFRPPVVCVDPDRRCAVMLIYGTHIVVLPFRQEGVLDEHEQEGTFTASGDRSPLLPSYTINLKDIHEKLCNIIDIQFLHGYYEPTLLILYEPLQTWPGCFCVCECGNGYLFLGSRLGNSILVKYTEKEELGTEPDLFSPGMDPPQAKRRRLDTDYTYALDDLDELEVYGKEEQSGVKLTSYSFEVCDSLLNIGPCTSVDMGEPAFLSFSGGKELDLELVSCSGYGKNGALSVLQRSVRPQVVTTFELPGCVDMWTVLSGEQGDNSYHSFLLLSREDSSMVLKTEQEIMELDHSGFTSQYPTVFAGNLGNGKYILQVTPQGVSLLEGVTQLYHISLDAGLSSIVWCSLSDPYAVMMTADGSIILLEFTLEGTEPKVKISRPQINQGGKVCACCAYRDVSGIFSTEKVDQSLRKVQRQTSTPTTPKSMDVLDEDELLYGESSLPFTSDEEAQEQKNVNDSVFTGESNAETVNPTWWCVVCRDNGVLEIYTLPDFKLVFLVKNFNMAPRVLVDSGSASGVSITGSVGQEDSSPVREILLAGLGHKNSRPMLIALVEQELLVYEAFTFTEASVESHLNLRFKKVQHNLLLRDKKSKQQKVKQVDGIQGTKPKVSSLRVFSDVSSYSGVFLCGSYPYWLFVTSRGALRTHPMNIDGAVTCFAPFHNVNCPKGFLYFNKKGELRISVLPTHLSYDAPWPVRKVPLRCTPHFVTYNRESKTYAVVTSLSEQTKRVVKLNTEDHEAEDIDRDSRFVYPIIDRFSLQLISPVSWEIIPGTRIEMEDWEHVTTCKNLMLASQETHAGHKGFICVGTTHVYGEDITCRGRILIFDIIEVVPEPGQPLTKNKFKMLYGKEQKGPVSALTQVNGYLVSAIGQKIYIWNFKDSNDLVGMAFIDTQMYIHSLMSIKTLIIAADLCKSITLLRLQEETKTLAFVSKDPKPLEVYSADFVIDGPQLGFLVSDGDQNLLLLTYQPEAVESFGGQRLLQRADINIGSHITSFFRIRARTTGKVGGKDLRQLTCFGTLDGGLGLLLPMTEKTYRRLHMLQTKLVECIPHVAGLNPKAFRLVRGKKRSLNNPHRNILDGELLGKFLQLGTMEKLEVAKKIGTTPAQILDDLMDVERSCSHF</sequence>
<dbReference type="GO" id="GO:0003676">
    <property type="term" value="F:nucleic acid binding"/>
    <property type="evidence" value="ECO:0007669"/>
    <property type="project" value="InterPro"/>
</dbReference>
<dbReference type="InterPro" id="IPR015943">
    <property type="entry name" value="WD40/YVTN_repeat-like_dom_sf"/>
</dbReference>
<dbReference type="Pfam" id="PF03178">
    <property type="entry name" value="CPSF_A"/>
    <property type="match status" value="1"/>
</dbReference>
<protein>
    <recommendedName>
        <fullName evidence="8">Cleavage/polyadenylation specificity factor A subunit C-terminal domain-containing protein</fullName>
    </recommendedName>
</protein>
<keyword evidence="2" id="KW-0539">Nucleus</keyword>
<dbReference type="AlphaFoldDB" id="A0A3M6UPA2"/>
<dbReference type="STRING" id="46731.A0A3M6UPA2"/>
<accession>A0A3M6UPA2</accession>
<evidence type="ECO:0008006" key="8">
    <source>
        <dbReference type="Google" id="ProtNLM"/>
    </source>
</evidence>
<comment type="subcellular location">
    <subcellularLocation>
        <location evidence="1">Nucleus</location>
    </subcellularLocation>
</comment>
<keyword evidence="7" id="KW-1185">Reference proteome</keyword>
<comment type="caution">
    <text evidence="6">The sequence shown here is derived from an EMBL/GenBank/DDBJ whole genome shotgun (WGS) entry which is preliminary data.</text>
</comment>
<name>A0A3M6UPA2_POCDA</name>
<dbReference type="InterPro" id="IPR050358">
    <property type="entry name" value="RSE1/DDB1/CFT1"/>
</dbReference>
<evidence type="ECO:0000259" key="4">
    <source>
        <dbReference type="Pfam" id="PF10433"/>
    </source>
</evidence>
<dbReference type="Pfam" id="PF23726">
    <property type="entry name" value="Beta-prop_RSE1_2nd"/>
    <property type="match status" value="1"/>
</dbReference>
<dbReference type="InterPro" id="IPR004871">
    <property type="entry name" value="RSE1/DDB1/CPSF1_C"/>
</dbReference>
<proteinExistence type="predicted"/>
<evidence type="ECO:0000313" key="6">
    <source>
        <dbReference type="EMBL" id="RMX55364.1"/>
    </source>
</evidence>
<evidence type="ECO:0000259" key="5">
    <source>
        <dbReference type="Pfam" id="PF23726"/>
    </source>
</evidence>
<reference evidence="6 7" key="1">
    <citation type="journal article" date="2018" name="Sci. Rep.">
        <title>Comparative analysis of the Pocillopora damicornis genome highlights role of immune system in coral evolution.</title>
        <authorList>
            <person name="Cunning R."/>
            <person name="Bay R.A."/>
            <person name="Gillette P."/>
            <person name="Baker A.C."/>
            <person name="Traylor-Knowles N."/>
        </authorList>
    </citation>
    <scope>NUCLEOTIDE SEQUENCE [LARGE SCALE GENOMIC DNA]</scope>
    <source>
        <strain evidence="6">RSMAS</strain>
        <tissue evidence="6">Whole animal</tissue>
    </source>
</reference>
<feature type="domain" description="RSE1/DDB1/CPSF1 C-terminal" evidence="3">
    <location>
        <begin position="894"/>
        <end position="1224"/>
    </location>
</feature>
<dbReference type="FunFam" id="2.130.10.10:FF:000100">
    <property type="entry name" value="Cleavage and polyadenylation specificity factor subunit 1"/>
    <property type="match status" value="1"/>
</dbReference>
<dbReference type="InterPro" id="IPR036322">
    <property type="entry name" value="WD40_repeat_dom_sf"/>
</dbReference>
<dbReference type="Gene3D" id="2.130.10.10">
    <property type="entry name" value="YVTN repeat-like/Quinoprotein amine dehydrogenase"/>
    <property type="match status" value="2"/>
</dbReference>
<gene>
    <name evidence="6" type="ORF">pdam_00022859</name>
</gene>
<dbReference type="Gene3D" id="1.10.150.910">
    <property type="match status" value="1"/>
</dbReference>
<dbReference type="Pfam" id="PF10433">
    <property type="entry name" value="Beta-prop_RSE1_1st"/>
    <property type="match status" value="1"/>
</dbReference>
<evidence type="ECO:0000259" key="3">
    <source>
        <dbReference type="Pfam" id="PF03178"/>
    </source>
</evidence>
<dbReference type="OrthoDB" id="6109at2759"/>
<dbReference type="SUPFAM" id="SSF50978">
    <property type="entry name" value="WD40 repeat-like"/>
    <property type="match status" value="1"/>
</dbReference>
<feature type="domain" description="RSE1/DDB1/CPSF1 second beta-propeller" evidence="5">
    <location>
        <begin position="378"/>
        <end position="820"/>
    </location>
</feature>
<dbReference type="PANTHER" id="PTHR10644">
    <property type="entry name" value="DNA REPAIR/RNA PROCESSING CPSF FAMILY"/>
    <property type="match status" value="1"/>
</dbReference>
<dbReference type="Proteomes" id="UP000275408">
    <property type="component" value="Unassembled WGS sequence"/>
</dbReference>
<feature type="domain" description="RSE1/DDB1/CPSF1 first beta-propeller" evidence="4">
    <location>
        <begin position="14"/>
        <end position="230"/>
    </location>
</feature>
<dbReference type="GO" id="GO:0005634">
    <property type="term" value="C:nucleus"/>
    <property type="evidence" value="ECO:0007669"/>
    <property type="project" value="UniProtKB-SubCell"/>
</dbReference>
<dbReference type="InterPro" id="IPR018846">
    <property type="entry name" value="Beta-prop_RSE1/DDB1/CPSF1_1st"/>
</dbReference>
<organism evidence="6 7">
    <name type="scientific">Pocillopora damicornis</name>
    <name type="common">Cauliflower coral</name>
    <name type="synonym">Millepora damicornis</name>
    <dbReference type="NCBI Taxonomy" id="46731"/>
    <lineage>
        <taxon>Eukaryota</taxon>
        <taxon>Metazoa</taxon>
        <taxon>Cnidaria</taxon>
        <taxon>Anthozoa</taxon>
        <taxon>Hexacorallia</taxon>
        <taxon>Scleractinia</taxon>
        <taxon>Astrocoeniina</taxon>
        <taxon>Pocilloporidae</taxon>
        <taxon>Pocillopora</taxon>
    </lineage>
</organism>
<dbReference type="EMBL" id="RCHS01001073">
    <property type="protein sequence ID" value="RMX55364.1"/>
    <property type="molecule type" value="Genomic_DNA"/>
</dbReference>
<evidence type="ECO:0000256" key="2">
    <source>
        <dbReference type="ARBA" id="ARBA00023242"/>
    </source>
</evidence>
<evidence type="ECO:0000313" key="7">
    <source>
        <dbReference type="Proteomes" id="UP000275408"/>
    </source>
</evidence>